<evidence type="ECO:0000313" key="3">
    <source>
        <dbReference type="Proteomes" id="UP000256869"/>
    </source>
</evidence>
<evidence type="ECO:0000256" key="1">
    <source>
        <dbReference type="SAM" id="Phobius"/>
    </source>
</evidence>
<keyword evidence="1" id="KW-1133">Transmembrane helix</keyword>
<name>A0A3D9HZN0_9BACL</name>
<dbReference type="AlphaFoldDB" id="A0A3D9HZN0"/>
<dbReference type="Proteomes" id="UP000256869">
    <property type="component" value="Unassembled WGS sequence"/>
</dbReference>
<gene>
    <name evidence="2" type="ORF">DFP95_12037</name>
</gene>
<protein>
    <submittedName>
        <fullName evidence="2">Uncharacterized protein</fullName>
    </submittedName>
</protein>
<sequence length="101" mass="11419">MRHQLARLSHTAYSILYLCLGLGVLGGIQRPLLGELPESLPILIGLLTSNLILLYVCHRNVLAQRLWFLGGSVRKLTANRTRTLLLLSFVIWLSIYIQLHT</sequence>
<accession>A0A3D9HZN0</accession>
<dbReference type="RefSeq" id="WP_115995059.1">
    <property type="nucleotide sequence ID" value="NZ_QRDY01000020.1"/>
</dbReference>
<organism evidence="2 3">
    <name type="scientific">Cohnella lupini</name>
    <dbReference type="NCBI Taxonomy" id="1294267"/>
    <lineage>
        <taxon>Bacteria</taxon>
        <taxon>Bacillati</taxon>
        <taxon>Bacillota</taxon>
        <taxon>Bacilli</taxon>
        <taxon>Bacillales</taxon>
        <taxon>Paenibacillaceae</taxon>
        <taxon>Cohnella</taxon>
    </lineage>
</organism>
<proteinExistence type="predicted"/>
<feature type="transmembrane region" description="Helical" evidence="1">
    <location>
        <begin position="83"/>
        <end position="99"/>
    </location>
</feature>
<reference evidence="2 3" key="1">
    <citation type="submission" date="2018-07" db="EMBL/GenBank/DDBJ databases">
        <title>Genomic Encyclopedia of Type Strains, Phase III (KMG-III): the genomes of soil and plant-associated and newly described type strains.</title>
        <authorList>
            <person name="Whitman W."/>
        </authorList>
    </citation>
    <scope>NUCLEOTIDE SEQUENCE [LARGE SCALE GENOMIC DNA]</scope>
    <source>
        <strain evidence="2 3">CECT 8236</strain>
    </source>
</reference>
<evidence type="ECO:0000313" key="2">
    <source>
        <dbReference type="EMBL" id="RED54944.1"/>
    </source>
</evidence>
<feature type="transmembrane region" description="Helical" evidence="1">
    <location>
        <begin position="40"/>
        <end position="62"/>
    </location>
</feature>
<feature type="transmembrane region" description="Helical" evidence="1">
    <location>
        <begin position="12"/>
        <end position="28"/>
    </location>
</feature>
<keyword evidence="1" id="KW-0812">Transmembrane</keyword>
<keyword evidence="1" id="KW-0472">Membrane</keyword>
<dbReference type="EMBL" id="QRDY01000020">
    <property type="protein sequence ID" value="RED54944.1"/>
    <property type="molecule type" value="Genomic_DNA"/>
</dbReference>
<comment type="caution">
    <text evidence="2">The sequence shown here is derived from an EMBL/GenBank/DDBJ whole genome shotgun (WGS) entry which is preliminary data.</text>
</comment>
<keyword evidence="3" id="KW-1185">Reference proteome</keyword>